<dbReference type="InterPro" id="IPR015943">
    <property type="entry name" value="WD40/YVTN_repeat-like_dom_sf"/>
</dbReference>
<organism evidence="1 2">
    <name type="scientific">Paludibaculum fermentans</name>
    <dbReference type="NCBI Taxonomy" id="1473598"/>
    <lineage>
        <taxon>Bacteria</taxon>
        <taxon>Pseudomonadati</taxon>
        <taxon>Acidobacteriota</taxon>
        <taxon>Terriglobia</taxon>
        <taxon>Bryobacterales</taxon>
        <taxon>Bryobacteraceae</taxon>
        <taxon>Paludibaculum</taxon>
    </lineage>
</organism>
<dbReference type="EMBL" id="CP063849">
    <property type="protein sequence ID" value="QOY91466.1"/>
    <property type="molecule type" value="Genomic_DNA"/>
</dbReference>
<sequence>MWLRTFATLVVVVFPWPERAQRASPLTELTFESDLPDLSAWHKIQLADGGEPWLLSRSGLWRKAGNDASWLPVRVEVNGSPCRRIWDAQWFDQSGIVLCENSLLFTRDLGRSWNELPPVPAGHGHGEINGLEFKRHGRVGWVYGGVYRPAKSDEDAPNNAISVDAQGVRSILEPAIFFTDDLGMHWVRQRLPALEDTYRITGLSFVDEAHGVALMESGTLFTTDGGRQWQRSSVDGPACGSRSQRSEATFRLVYLVSESHGFLSADDGSVFRTTDGARTWCQVAPSHTIRSQSSPEPSYFLSFGFLTRYTGWGVDMSGGLLETRDGGRSWTLLSGKGAANFEQVLLLNETEGWVLTDRTLLRFRTTP</sequence>
<dbReference type="PANTHER" id="PTHR47199">
    <property type="entry name" value="PHOTOSYSTEM II STABILITY/ASSEMBLY FACTOR HCF136, CHLOROPLASTIC"/>
    <property type="match status" value="1"/>
</dbReference>
<name>A0A7S7NXB6_PALFE</name>
<protein>
    <recommendedName>
        <fullName evidence="3">Photosynthesis system II assembly factor Ycf48/Hcf136-like domain-containing protein</fullName>
    </recommendedName>
</protein>
<accession>A0A7S7NXB6</accession>
<gene>
    <name evidence="1" type="ORF">IRI77_16405</name>
</gene>
<keyword evidence="2" id="KW-1185">Reference proteome</keyword>
<dbReference type="AlphaFoldDB" id="A0A7S7NXB6"/>
<evidence type="ECO:0000313" key="2">
    <source>
        <dbReference type="Proteomes" id="UP000593892"/>
    </source>
</evidence>
<dbReference type="KEGG" id="pfer:IRI77_16405"/>
<dbReference type="SUPFAM" id="SSF110296">
    <property type="entry name" value="Oligoxyloglucan reducing end-specific cellobiohydrolase"/>
    <property type="match status" value="1"/>
</dbReference>
<proteinExistence type="predicted"/>
<dbReference type="RefSeq" id="WP_194453120.1">
    <property type="nucleotide sequence ID" value="NZ_CP063849.1"/>
</dbReference>
<evidence type="ECO:0000313" key="1">
    <source>
        <dbReference type="EMBL" id="QOY91466.1"/>
    </source>
</evidence>
<dbReference type="Gene3D" id="2.130.10.10">
    <property type="entry name" value="YVTN repeat-like/Quinoprotein amine dehydrogenase"/>
    <property type="match status" value="1"/>
</dbReference>
<dbReference type="Proteomes" id="UP000593892">
    <property type="component" value="Chromosome"/>
</dbReference>
<reference evidence="1 2" key="1">
    <citation type="submission" date="2020-10" db="EMBL/GenBank/DDBJ databases">
        <title>Complete genome sequence of Paludibaculum fermentans P105T, a facultatively anaerobic acidobacterium capable of dissimilatory Fe(III) reduction.</title>
        <authorList>
            <person name="Dedysh S.N."/>
            <person name="Beletsky A.V."/>
            <person name="Kulichevskaya I.S."/>
            <person name="Mardanov A.V."/>
            <person name="Ravin N.V."/>
        </authorList>
    </citation>
    <scope>NUCLEOTIDE SEQUENCE [LARGE SCALE GENOMIC DNA]</scope>
    <source>
        <strain evidence="1 2">P105</strain>
    </source>
</reference>
<evidence type="ECO:0008006" key="3">
    <source>
        <dbReference type="Google" id="ProtNLM"/>
    </source>
</evidence>
<dbReference type="PANTHER" id="PTHR47199:SF2">
    <property type="entry name" value="PHOTOSYSTEM II STABILITY_ASSEMBLY FACTOR HCF136, CHLOROPLASTIC"/>
    <property type="match status" value="1"/>
</dbReference>